<accession>A0A382WWD2</accession>
<dbReference type="EMBL" id="UINC01162524">
    <property type="protein sequence ID" value="SVD62321.1"/>
    <property type="molecule type" value="Genomic_DNA"/>
</dbReference>
<reference evidence="1" key="1">
    <citation type="submission" date="2018-05" db="EMBL/GenBank/DDBJ databases">
        <authorList>
            <person name="Lanie J.A."/>
            <person name="Ng W.-L."/>
            <person name="Kazmierczak K.M."/>
            <person name="Andrzejewski T.M."/>
            <person name="Davidsen T.M."/>
            <person name="Wayne K.J."/>
            <person name="Tettelin H."/>
            <person name="Glass J.I."/>
            <person name="Rusch D."/>
            <person name="Podicherti R."/>
            <person name="Tsui H.-C.T."/>
            <person name="Winkler M.E."/>
        </authorList>
    </citation>
    <scope>NUCLEOTIDE SEQUENCE</scope>
</reference>
<sequence>MIRITASSSVYGHSCSTLCHGYYYL</sequence>
<dbReference type="AlphaFoldDB" id="A0A382WWD2"/>
<feature type="non-terminal residue" evidence="1">
    <location>
        <position position="25"/>
    </location>
</feature>
<proteinExistence type="predicted"/>
<organism evidence="1">
    <name type="scientific">marine metagenome</name>
    <dbReference type="NCBI Taxonomy" id="408172"/>
    <lineage>
        <taxon>unclassified sequences</taxon>
        <taxon>metagenomes</taxon>
        <taxon>ecological metagenomes</taxon>
    </lineage>
</organism>
<name>A0A382WWD2_9ZZZZ</name>
<protein>
    <submittedName>
        <fullName evidence="1">Uncharacterized protein</fullName>
    </submittedName>
</protein>
<evidence type="ECO:0000313" key="1">
    <source>
        <dbReference type="EMBL" id="SVD62321.1"/>
    </source>
</evidence>
<gene>
    <name evidence="1" type="ORF">METZ01_LOCUS415175</name>
</gene>